<keyword evidence="9 16" id="KW-0133">Cell shape</keyword>
<evidence type="ECO:0000256" key="9">
    <source>
        <dbReference type="ARBA" id="ARBA00022960"/>
    </source>
</evidence>
<evidence type="ECO:0000256" key="5">
    <source>
        <dbReference type="ARBA" id="ARBA00022645"/>
    </source>
</evidence>
<comment type="similarity">
    <text evidence="16">Belongs to the transpeptidase family. FtsI subfamily.</text>
</comment>
<keyword evidence="8 16" id="KW-0378">Hydrolase</keyword>
<dbReference type="EC" id="3.4.16.4" evidence="16"/>
<evidence type="ECO:0000256" key="14">
    <source>
        <dbReference type="ARBA" id="ARBA00023306"/>
    </source>
</evidence>
<evidence type="ECO:0000256" key="3">
    <source>
        <dbReference type="ARBA" id="ARBA00022519"/>
    </source>
</evidence>
<keyword evidence="13 16" id="KW-0717">Septation</keyword>
<feature type="active site" description="Acyl-ester intermediate" evidence="16">
    <location>
        <position position="299"/>
    </location>
</feature>
<dbReference type="OrthoDB" id="9789078at2"/>
<evidence type="ECO:0000256" key="6">
    <source>
        <dbReference type="ARBA" id="ARBA00022670"/>
    </source>
</evidence>
<protein>
    <recommendedName>
        <fullName evidence="16">Peptidoglycan D,D-transpeptidase FtsI</fullName>
        <ecNumber evidence="16">3.4.16.4</ecNumber>
    </recommendedName>
    <alternativeName>
        <fullName evidence="16">Penicillin-binding protein 3</fullName>
        <shortName evidence="16">PBP-3</shortName>
    </alternativeName>
</protein>
<dbReference type="InterPro" id="IPR036138">
    <property type="entry name" value="PBP_dimer_sf"/>
</dbReference>
<dbReference type="SUPFAM" id="SSF56601">
    <property type="entry name" value="beta-lactamase/transpeptidase-like"/>
    <property type="match status" value="1"/>
</dbReference>
<dbReference type="Pfam" id="PF03717">
    <property type="entry name" value="PBP_dimer"/>
    <property type="match status" value="1"/>
</dbReference>
<keyword evidence="10 16" id="KW-0573">Peptidoglycan synthesis</keyword>
<evidence type="ECO:0000256" key="7">
    <source>
        <dbReference type="ARBA" id="ARBA00022692"/>
    </source>
</evidence>
<evidence type="ECO:0000256" key="11">
    <source>
        <dbReference type="ARBA" id="ARBA00022989"/>
    </source>
</evidence>
<evidence type="ECO:0000256" key="13">
    <source>
        <dbReference type="ARBA" id="ARBA00023210"/>
    </source>
</evidence>
<keyword evidence="5 16" id="KW-0121">Carboxypeptidase</keyword>
<reference evidence="19 20" key="1">
    <citation type="submission" date="2019-08" db="EMBL/GenBank/DDBJ databases">
        <title>Amphibian skin-associated Pigmentiphaga: genome sequence and occurrence across geography and hosts.</title>
        <authorList>
            <person name="Bletz M.C."/>
            <person name="Bunk B."/>
            <person name="Sproeer C."/>
            <person name="Biwer P."/>
            <person name="Reiter S."/>
            <person name="Rabemananjara F.C.E."/>
            <person name="Schulz S."/>
            <person name="Overmann J."/>
            <person name="Vences M."/>
        </authorList>
    </citation>
    <scope>NUCLEOTIDE SEQUENCE [LARGE SCALE GENOMIC DNA]</scope>
    <source>
        <strain evidence="19 20">Mada1488</strain>
    </source>
</reference>
<dbReference type="Gene3D" id="3.30.450.330">
    <property type="match status" value="1"/>
</dbReference>
<keyword evidence="2 16" id="KW-1003">Cell membrane</keyword>
<keyword evidence="3 16" id="KW-0997">Cell inner membrane</keyword>
<dbReference type="SUPFAM" id="SSF56519">
    <property type="entry name" value="Penicillin binding protein dimerisation domain"/>
    <property type="match status" value="1"/>
</dbReference>
<dbReference type="AlphaFoldDB" id="A0A5C0AS48"/>
<keyword evidence="7 16" id="KW-0812">Transmembrane</keyword>
<keyword evidence="15 16" id="KW-0961">Cell wall biogenesis/degradation</keyword>
<dbReference type="Gene3D" id="3.90.1310.10">
    <property type="entry name" value="Penicillin-binding protein 2a (Domain 2)"/>
    <property type="match status" value="1"/>
</dbReference>
<feature type="domain" description="Penicillin-binding protein dimerisation" evidence="18">
    <location>
        <begin position="64"/>
        <end position="211"/>
    </location>
</feature>
<dbReference type="GO" id="GO:0071555">
    <property type="term" value="P:cell wall organization"/>
    <property type="evidence" value="ECO:0007669"/>
    <property type="project" value="UniProtKB-KW"/>
</dbReference>
<evidence type="ECO:0000313" key="19">
    <source>
        <dbReference type="EMBL" id="QEI05029.1"/>
    </source>
</evidence>
<comment type="pathway">
    <text evidence="16">Cell wall biogenesis; peptidoglycan biosynthesis.</text>
</comment>
<dbReference type="GO" id="GO:0006508">
    <property type="term" value="P:proteolysis"/>
    <property type="evidence" value="ECO:0007669"/>
    <property type="project" value="UniProtKB-KW"/>
</dbReference>
<dbReference type="InterPro" id="IPR005311">
    <property type="entry name" value="PBP_dimer"/>
</dbReference>
<dbReference type="GO" id="GO:0008360">
    <property type="term" value="P:regulation of cell shape"/>
    <property type="evidence" value="ECO:0007669"/>
    <property type="project" value="UniProtKB-KW"/>
</dbReference>
<dbReference type="Gene3D" id="1.10.150.770">
    <property type="match status" value="1"/>
</dbReference>
<dbReference type="RefSeq" id="WP_148812933.1">
    <property type="nucleotide sequence ID" value="NZ_CP043046.1"/>
</dbReference>
<dbReference type="GO" id="GO:0008658">
    <property type="term" value="F:penicillin binding"/>
    <property type="evidence" value="ECO:0007669"/>
    <property type="project" value="InterPro"/>
</dbReference>
<dbReference type="PANTHER" id="PTHR30627">
    <property type="entry name" value="PEPTIDOGLYCAN D,D-TRANSPEPTIDASE"/>
    <property type="match status" value="1"/>
</dbReference>
<dbReference type="GO" id="GO:0009002">
    <property type="term" value="F:serine-type D-Ala-D-Ala carboxypeptidase activity"/>
    <property type="evidence" value="ECO:0007669"/>
    <property type="project" value="UniProtKB-UniRule"/>
</dbReference>
<dbReference type="HAMAP" id="MF_02080">
    <property type="entry name" value="FtsI_transpept"/>
    <property type="match status" value="1"/>
</dbReference>
<keyword evidence="14 16" id="KW-0131">Cell cycle</keyword>
<keyword evidence="4 16" id="KW-0132">Cell division</keyword>
<feature type="domain" description="Penicillin-binding protein transpeptidase" evidence="17">
    <location>
        <begin position="252"/>
        <end position="547"/>
    </location>
</feature>
<dbReference type="Proteomes" id="UP000325161">
    <property type="component" value="Chromosome"/>
</dbReference>
<sequence>MKRVAFSTNPMLRLGLPAWRSRFVLFLLFAGFLALGARAMYLQGLFTDFLQKQGESRYARTLELPPTRGKISDRNGVVLASSVPARAIWAIPEDVKATPAKQAELANLLGQPLRDVQRRLSNEDRTFVYLKRQVPLDIAEKIAALGIEGVHQQRETLRTYPEGEVVAHLLGFTNIESHGQEGMELEYDSQLAGQPGSRRVIKDRIGRVVEDVQAVREPVHGHDITLSIDSRIQYLAFSQLKAAVEEHNAKGGAAIVADARTGEILALVNLPTYDPNQRAGLTGAQLRNRALTDTFEPGSTMKPFTVALALELGRIKANSTFDTGNGRMSFAGATITDVSRNGVLDTTGVLRKSSNIGMTLIQQNLEATEMWHKFNALGIGQAPRLGFPGAVAGRLRPFERWRTIEKATMAYGYGLSVSLVQLVHAYTAFARNGDTVPLTFMKQLLPPASTQVYRPEIARLVRGMLEEAAGVDGSTLAQVTGYRVAGKSGTARKIVNGAYSTSKYVGSFVGLAPVSNPRIIVAVMLDEPSSGGYYGGRVAAPVFSSITSGALRLLAVEPDAPFKSLVVPEAPLTTISTPPPRAPAKPAGRT</sequence>
<evidence type="ECO:0000256" key="2">
    <source>
        <dbReference type="ARBA" id="ARBA00022475"/>
    </source>
</evidence>
<evidence type="ECO:0000256" key="15">
    <source>
        <dbReference type="ARBA" id="ARBA00023316"/>
    </source>
</evidence>
<dbReference type="PANTHER" id="PTHR30627:SF1">
    <property type="entry name" value="PEPTIDOGLYCAN D,D-TRANSPEPTIDASE FTSI"/>
    <property type="match status" value="1"/>
</dbReference>
<dbReference type="InterPro" id="IPR037532">
    <property type="entry name" value="FtsI_transpept"/>
</dbReference>
<dbReference type="GO" id="GO:0009252">
    <property type="term" value="P:peptidoglycan biosynthetic process"/>
    <property type="evidence" value="ECO:0007669"/>
    <property type="project" value="UniProtKB-UniRule"/>
</dbReference>
<name>A0A5C0AS48_9BURK</name>
<evidence type="ECO:0000256" key="4">
    <source>
        <dbReference type="ARBA" id="ARBA00022618"/>
    </source>
</evidence>
<evidence type="ECO:0000256" key="1">
    <source>
        <dbReference type="ARBA" id="ARBA00004370"/>
    </source>
</evidence>
<dbReference type="KEGG" id="pacr:FXN63_03635"/>
<organism evidence="19 20">
    <name type="scientific">Pigmentiphaga aceris</name>
    <dbReference type="NCBI Taxonomy" id="1940612"/>
    <lineage>
        <taxon>Bacteria</taxon>
        <taxon>Pseudomonadati</taxon>
        <taxon>Pseudomonadota</taxon>
        <taxon>Betaproteobacteria</taxon>
        <taxon>Burkholderiales</taxon>
        <taxon>Alcaligenaceae</taxon>
        <taxon>Pigmentiphaga</taxon>
    </lineage>
</organism>
<keyword evidence="11 16" id="KW-1133">Transmembrane helix</keyword>
<dbReference type="GO" id="GO:0000917">
    <property type="term" value="P:division septum assembly"/>
    <property type="evidence" value="ECO:0007669"/>
    <property type="project" value="UniProtKB-KW"/>
</dbReference>
<keyword evidence="12 16" id="KW-0472">Membrane</keyword>
<evidence type="ECO:0000259" key="18">
    <source>
        <dbReference type="Pfam" id="PF03717"/>
    </source>
</evidence>
<dbReference type="GO" id="GO:0008955">
    <property type="term" value="F:peptidoglycan glycosyltransferase activity"/>
    <property type="evidence" value="ECO:0007669"/>
    <property type="project" value="InterPro"/>
</dbReference>
<proteinExistence type="inferred from homology"/>
<evidence type="ECO:0000256" key="10">
    <source>
        <dbReference type="ARBA" id="ARBA00022984"/>
    </source>
</evidence>
<evidence type="ECO:0000256" key="8">
    <source>
        <dbReference type="ARBA" id="ARBA00022801"/>
    </source>
</evidence>
<evidence type="ECO:0000256" key="16">
    <source>
        <dbReference type="HAMAP-Rule" id="MF_02080"/>
    </source>
</evidence>
<evidence type="ECO:0000313" key="20">
    <source>
        <dbReference type="Proteomes" id="UP000325161"/>
    </source>
</evidence>
<comment type="function">
    <text evidence="16">Catalyzes cross-linking of the peptidoglycan cell wall at the division septum.</text>
</comment>
<dbReference type="InterPro" id="IPR012338">
    <property type="entry name" value="Beta-lactam/transpept-like"/>
</dbReference>
<keyword evidence="6 16" id="KW-0645">Protease</keyword>
<dbReference type="InterPro" id="IPR050515">
    <property type="entry name" value="Beta-lactam/transpept"/>
</dbReference>
<dbReference type="Pfam" id="PF00905">
    <property type="entry name" value="Transpeptidase"/>
    <property type="match status" value="1"/>
</dbReference>
<comment type="catalytic activity">
    <reaction evidence="16">
        <text>Preferential cleavage: (Ac)2-L-Lys-D-Ala-|-D-Ala. Also transpeptidation of peptidyl-alanyl moieties that are N-acyl substituents of D-alanine.</text>
        <dbReference type="EC" id="3.4.16.4"/>
    </reaction>
</comment>
<dbReference type="GO" id="GO:0043093">
    <property type="term" value="P:FtsZ-dependent cytokinesis"/>
    <property type="evidence" value="ECO:0007669"/>
    <property type="project" value="UniProtKB-UniRule"/>
</dbReference>
<gene>
    <name evidence="16" type="primary">ftsI</name>
    <name evidence="19" type="ORF">FXN63_03635</name>
</gene>
<comment type="subcellular location">
    <subcellularLocation>
        <location evidence="1">Membrane</location>
    </subcellularLocation>
</comment>
<evidence type="ECO:0000259" key="17">
    <source>
        <dbReference type="Pfam" id="PF00905"/>
    </source>
</evidence>
<evidence type="ECO:0000256" key="12">
    <source>
        <dbReference type="ARBA" id="ARBA00023136"/>
    </source>
</evidence>
<accession>A0A5C0AS48</accession>
<dbReference type="EMBL" id="CP043046">
    <property type="protein sequence ID" value="QEI05029.1"/>
    <property type="molecule type" value="Genomic_DNA"/>
</dbReference>
<dbReference type="GO" id="GO:0005886">
    <property type="term" value="C:plasma membrane"/>
    <property type="evidence" value="ECO:0007669"/>
    <property type="project" value="UniProtKB-UniRule"/>
</dbReference>
<dbReference type="Gene3D" id="3.40.710.10">
    <property type="entry name" value="DD-peptidase/beta-lactamase superfamily"/>
    <property type="match status" value="1"/>
</dbReference>
<keyword evidence="20" id="KW-1185">Reference proteome</keyword>
<dbReference type="UniPathway" id="UPA00219"/>
<dbReference type="InterPro" id="IPR001460">
    <property type="entry name" value="PCN-bd_Tpept"/>
</dbReference>